<feature type="transmembrane region" description="Helical" evidence="6">
    <location>
        <begin position="422"/>
        <end position="447"/>
    </location>
</feature>
<dbReference type="GO" id="GO:0005886">
    <property type="term" value="C:plasma membrane"/>
    <property type="evidence" value="ECO:0007669"/>
    <property type="project" value="UniProtKB-SubCell"/>
</dbReference>
<dbReference type="AlphaFoldDB" id="A0A2H9VVY6"/>
<sequence length="695" mass="78212">MFANHKGEIPFVILLIPFIAGIGFAISFPNSQINHVITSILIALSIGYIALNFSYKYLSLYKQPLIGGASVYSILFLSGWVCAAQYNQFKSASHFSKHTNEQLVVSIANEPVIKNGYIRFAANVNEVVNNKQRSSVIGKLLVSIKDSAAFNLSYGDVLLITAKYNEVDPPFNPAEFNYKQYLANQNIYHQAYLYPKQYAVVGHNKGIPIIAYSLQLRQQLVNSFRKHMTDTSAIAVASTMILGYKADLSEDVLNAYTNTGTLHVLSVSGAHVAIVFMLLNWGLLFLNRFRYGKIIRALLIIALIWGYALLTGLSPAVNRAALMISLIIIGNNFYRYVNALNLLAASAFALLLYNPYYITDVGFQLSYLAIGGLTIFQPVLYKSFEFRNKWMDKLWSLCSFSIAAQLITFPLSAYYFHQFPVYFLLSNLFILLPVIVIMYVGFAFLVLSNIPYAGDALGFLLEKSIIIMNKGLALLEHLPFASLNKLWISKNDYLLLYGIIILFFYFLFNKNKRLLNWSLALIVVLAISLGWKKVDSSSTSGITFLNLKKNRGIVFKNGSNAVVLSDLKPDEKNYKYAIQPGLDSTKVVNVKTYSFAADFSLPLIRKKGNVIQFLDKNLLLLDSSTLITDNKVNIDYAYVSQNADIKVVENYSSKLLIINADNSNRYTDTIVRYLLKNNRKFYSLKRNKALNLPSN</sequence>
<dbReference type="Pfam" id="PF13567">
    <property type="entry name" value="DUF4131"/>
    <property type="match status" value="1"/>
</dbReference>
<organism evidence="9 10">
    <name type="scientific">Mucilaginibacter auburnensis</name>
    <dbReference type="NCBI Taxonomy" id="1457233"/>
    <lineage>
        <taxon>Bacteria</taxon>
        <taxon>Pseudomonadati</taxon>
        <taxon>Bacteroidota</taxon>
        <taxon>Sphingobacteriia</taxon>
        <taxon>Sphingobacteriales</taxon>
        <taxon>Sphingobacteriaceae</taxon>
        <taxon>Mucilaginibacter</taxon>
    </lineage>
</organism>
<proteinExistence type="predicted"/>
<feature type="transmembrane region" description="Helical" evidence="6">
    <location>
        <begin position="394"/>
        <end position="416"/>
    </location>
</feature>
<keyword evidence="2" id="KW-1003">Cell membrane</keyword>
<evidence type="ECO:0000256" key="2">
    <source>
        <dbReference type="ARBA" id="ARBA00022475"/>
    </source>
</evidence>
<dbReference type="PANTHER" id="PTHR30619">
    <property type="entry name" value="DNA INTERNALIZATION/COMPETENCE PROTEIN COMEC/REC2"/>
    <property type="match status" value="1"/>
</dbReference>
<evidence type="ECO:0000256" key="4">
    <source>
        <dbReference type="ARBA" id="ARBA00022989"/>
    </source>
</evidence>
<dbReference type="InterPro" id="IPR052159">
    <property type="entry name" value="Competence_DNA_uptake"/>
</dbReference>
<dbReference type="InterPro" id="IPR004477">
    <property type="entry name" value="ComEC_N"/>
</dbReference>
<gene>
    <name evidence="9" type="ORF">CLV57_1964</name>
</gene>
<feature type="domain" description="ComEC/Rec2-related protein" evidence="7">
    <location>
        <begin position="240"/>
        <end position="506"/>
    </location>
</feature>
<feature type="transmembrane region" description="Helical" evidence="6">
    <location>
        <begin position="293"/>
        <end position="310"/>
    </location>
</feature>
<keyword evidence="3 6" id="KW-0812">Transmembrane</keyword>
<keyword evidence="4 6" id="KW-1133">Transmembrane helix</keyword>
<protein>
    <submittedName>
        <fullName evidence="9">Competence protein ComEC</fullName>
    </submittedName>
</protein>
<dbReference type="RefSeq" id="WP_100341105.1">
    <property type="nucleotide sequence ID" value="NZ_PGFJ01000001.1"/>
</dbReference>
<feature type="transmembrane region" description="Helical" evidence="6">
    <location>
        <begin position="33"/>
        <end position="53"/>
    </location>
</feature>
<keyword evidence="10" id="KW-1185">Reference proteome</keyword>
<evidence type="ECO:0000256" key="6">
    <source>
        <dbReference type="SAM" id="Phobius"/>
    </source>
</evidence>
<evidence type="ECO:0000256" key="3">
    <source>
        <dbReference type="ARBA" id="ARBA00022692"/>
    </source>
</evidence>
<evidence type="ECO:0000313" key="10">
    <source>
        <dbReference type="Proteomes" id="UP000242687"/>
    </source>
</evidence>
<comment type="caution">
    <text evidence="9">The sequence shown here is derived from an EMBL/GenBank/DDBJ whole genome shotgun (WGS) entry which is preliminary data.</text>
</comment>
<feature type="transmembrane region" description="Helical" evidence="6">
    <location>
        <begin position="492"/>
        <end position="508"/>
    </location>
</feature>
<feature type="transmembrane region" description="Helical" evidence="6">
    <location>
        <begin position="339"/>
        <end position="358"/>
    </location>
</feature>
<accession>A0A2H9VVY6</accession>
<feature type="transmembrane region" description="Helical" evidence="6">
    <location>
        <begin position="262"/>
        <end position="286"/>
    </location>
</feature>
<keyword evidence="5 6" id="KW-0472">Membrane</keyword>
<evidence type="ECO:0000256" key="5">
    <source>
        <dbReference type="ARBA" id="ARBA00023136"/>
    </source>
</evidence>
<reference evidence="9 10" key="1">
    <citation type="submission" date="2017-11" db="EMBL/GenBank/DDBJ databases">
        <title>Genomic Encyclopedia of Archaeal and Bacterial Type Strains, Phase II (KMG-II): From Individual Species to Whole Genera.</title>
        <authorList>
            <person name="Goeker M."/>
        </authorList>
    </citation>
    <scope>NUCLEOTIDE SEQUENCE [LARGE SCALE GENOMIC DNA]</scope>
    <source>
        <strain evidence="9 10">DSM 28175</strain>
    </source>
</reference>
<dbReference type="NCBIfam" id="TIGR00360">
    <property type="entry name" value="ComEC_N-term"/>
    <property type="match status" value="1"/>
</dbReference>
<feature type="transmembrane region" description="Helical" evidence="6">
    <location>
        <begin position="65"/>
        <end position="86"/>
    </location>
</feature>
<dbReference type="InterPro" id="IPR025405">
    <property type="entry name" value="DUF4131"/>
</dbReference>
<evidence type="ECO:0000259" key="8">
    <source>
        <dbReference type="Pfam" id="PF13567"/>
    </source>
</evidence>
<name>A0A2H9VVY6_9SPHI</name>
<dbReference type="Pfam" id="PF03772">
    <property type="entry name" value="Competence"/>
    <property type="match status" value="1"/>
</dbReference>
<dbReference type="PANTHER" id="PTHR30619:SF1">
    <property type="entry name" value="RECOMBINATION PROTEIN 2"/>
    <property type="match status" value="1"/>
</dbReference>
<evidence type="ECO:0000313" key="9">
    <source>
        <dbReference type="EMBL" id="PJJ84942.1"/>
    </source>
</evidence>
<feature type="transmembrane region" description="Helical" evidence="6">
    <location>
        <begin position="514"/>
        <end position="531"/>
    </location>
</feature>
<comment type="subcellular location">
    <subcellularLocation>
        <location evidence="1">Cell membrane</location>
        <topology evidence="1">Multi-pass membrane protein</topology>
    </subcellularLocation>
</comment>
<evidence type="ECO:0000259" key="7">
    <source>
        <dbReference type="Pfam" id="PF03772"/>
    </source>
</evidence>
<dbReference type="EMBL" id="PGFJ01000001">
    <property type="protein sequence ID" value="PJJ84942.1"/>
    <property type="molecule type" value="Genomic_DNA"/>
</dbReference>
<feature type="transmembrane region" description="Helical" evidence="6">
    <location>
        <begin position="9"/>
        <end position="27"/>
    </location>
</feature>
<evidence type="ECO:0000256" key="1">
    <source>
        <dbReference type="ARBA" id="ARBA00004651"/>
    </source>
</evidence>
<dbReference type="Proteomes" id="UP000242687">
    <property type="component" value="Unassembled WGS sequence"/>
</dbReference>
<feature type="domain" description="DUF4131" evidence="8">
    <location>
        <begin position="40"/>
        <end position="195"/>
    </location>
</feature>
<dbReference type="OrthoDB" id="9761531at2"/>